<dbReference type="SUPFAM" id="SSF51735">
    <property type="entry name" value="NAD(P)-binding Rossmann-fold domains"/>
    <property type="match status" value="1"/>
</dbReference>
<feature type="compositionally biased region" description="Polar residues" evidence="1">
    <location>
        <begin position="120"/>
        <end position="132"/>
    </location>
</feature>
<protein>
    <recommendedName>
        <fullName evidence="4">3-beta hydroxysteroid dehydrogenase/isomerase domain-containing protein</fullName>
    </recommendedName>
</protein>
<gene>
    <name evidence="2" type="ORF">ABVK25_003522</name>
</gene>
<dbReference type="Proteomes" id="UP001590951">
    <property type="component" value="Unassembled WGS sequence"/>
</dbReference>
<sequence>MAKDLVLIFSGTGCPVYLCIVHAFKAGVCISTTVRRESAIAQIKAAPSVQAYLDDLEVVLIQDNTVDDAFLQALQGVTYALHVASPLPSQISDYNVALCTISAPFSNFKDHAKQPFPRPATSNPTQSHQPTIHGTTSILTSAIAVPTINRIVITSSILGEDENAIYDETTLAPPPVYR</sequence>
<dbReference type="Gene3D" id="3.40.50.720">
    <property type="entry name" value="NAD(P)-binding Rossmann-like Domain"/>
    <property type="match status" value="2"/>
</dbReference>
<evidence type="ECO:0000256" key="1">
    <source>
        <dbReference type="SAM" id="MobiDB-lite"/>
    </source>
</evidence>
<proteinExistence type="predicted"/>
<evidence type="ECO:0008006" key="4">
    <source>
        <dbReference type="Google" id="ProtNLM"/>
    </source>
</evidence>
<name>A0ABR4BKM3_9LECA</name>
<keyword evidence="3" id="KW-1185">Reference proteome</keyword>
<dbReference type="InterPro" id="IPR036291">
    <property type="entry name" value="NAD(P)-bd_dom_sf"/>
</dbReference>
<accession>A0ABR4BKM3</accession>
<evidence type="ECO:0000313" key="3">
    <source>
        <dbReference type="Proteomes" id="UP001590951"/>
    </source>
</evidence>
<reference evidence="2 3" key="1">
    <citation type="submission" date="2024-09" db="EMBL/GenBank/DDBJ databases">
        <title>Rethinking Asexuality: The Enigmatic Case of Functional Sexual Genes in Lepraria (Stereocaulaceae).</title>
        <authorList>
            <person name="Doellman M."/>
            <person name="Sun Y."/>
            <person name="Barcenas-Pena A."/>
            <person name="Lumbsch H.T."/>
            <person name="Grewe F."/>
        </authorList>
    </citation>
    <scope>NUCLEOTIDE SEQUENCE [LARGE SCALE GENOMIC DNA]</scope>
    <source>
        <strain evidence="2 3">Grewe 0041</strain>
    </source>
</reference>
<evidence type="ECO:0000313" key="2">
    <source>
        <dbReference type="EMBL" id="KAL2056498.1"/>
    </source>
</evidence>
<comment type="caution">
    <text evidence="2">The sequence shown here is derived from an EMBL/GenBank/DDBJ whole genome shotgun (WGS) entry which is preliminary data.</text>
</comment>
<feature type="region of interest" description="Disordered" evidence="1">
    <location>
        <begin position="112"/>
        <end position="132"/>
    </location>
</feature>
<organism evidence="2 3">
    <name type="scientific">Lepraria finkii</name>
    <dbReference type="NCBI Taxonomy" id="1340010"/>
    <lineage>
        <taxon>Eukaryota</taxon>
        <taxon>Fungi</taxon>
        <taxon>Dikarya</taxon>
        <taxon>Ascomycota</taxon>
        <taxon>Pezizomycotina</taxon>
        <taxon>Lecanoromycetes</taxon>
        <taxon>OSLEUM clade</taxon>
        <taxon>Lecanoromycetidae</taxon>
        <taxon>Lecanorales</taxon>
        <taxon>Lecanorineae</taxon>
        <taxon>Stereocaulaceae</taxon>
        <taxon>Lepraria</taxon>
    </lineage>
</organism>
<dbReference type="EMBL" id="JBHFEH010000008">
    <property type="protein sequence ID" value="KAL2056498.1"/>
    <property type="molecule type" value="Genomic_DNA"/>
</dbReference>